<accession>A0A4V6XB87</accession>
<protein>
    <submittedName>
        <fullName evidence="1">Uncharacterized protein</fullName>
    </submittedName>
</protein>
<sequence>MRCSRWRLLSPRPELSVARGRVGDDLTSGGSMGFRTMDDDEAAKFLAQPLVAVLAIDDPGWSPHVTPVWFHHLPGENRFQVMTPAKSKKARLHREGSGELSLSVQTADGPTAKYVNMQGAARFLPLSSDLLNAMVEKYLPEEFRAAYLADPPEDSMFDITPRRITTGVIG</sequence>
<organism evidence="1 2">
    <name type="scientific">Kribbella jiaozuonensis</name>
    <dbReference type="NCBI Taxonomy" id="2575441"/>
    <lineage>
        <taxon>Bacteria</taxon>
        <taxon>Bacillati</taxon>
        <taxon>Actinomycetota</taxon>
        <taxon>Actinomycetes</taxon>
        <taxon>Propionibacteriales</taxon>
        <taxon>Kribbellaceae</taxon>
        <taxon>Kribbella</taxon>
    </lineage>
</organism>
<gene>
    <name evidence="1" type="ORF">FDA38_02095</name>
</gene>
<evidence type="ECO:0000313" key="2">
    <source>
        <dbReference type="Proteomes" id="UP000305836"/>
    </source>
</evidence>
<dbReference type="EMBL" id="SZPZ01000001">
    <property type="protein sequence ID" value="TKK81653.1"/>
    <property type="molecule type" value="Genomic_DNA"/>
</dbReference>
<name>A0A4V6XB87_9ACTN</name>
<keyword evidence="2" id="KW-1185">Reference proteome</keyword>
<comment type="caution">
    <text evidence="1">The sequence shown here is derived from an EMBL/GenBank/DDBJ whole genome shotgun (WGS) entry which is preliminary data.</text>
</comment>
<evidence type="ECO:0000313" key="1">
    <source>
        <dbReference type="EMBL" id="TKK81653.1"/>
    </source>
</evidence>
<proteinExistence type="predicted"/>
<dbReference type="Gene3D" id="2.30.110.10">
    <property type="entry name" value="Electron Transport, Fmn-binding Protein, Chain A"/>
    <property type="match status" value="1"/>
</dbReference>
<dbReference type="OrthoDB" id="5242787at2"/>
<dbReference type="SUPFAM" id="SSF50475">
    <property type="entry name" value="FMN-binding split barrel"/>
    <property type="match status" value="1"/>
</dbReference>
<dbReference type="InterPro" id="IPR012349">
    <property type="entry name" value="Split_barrel_FMN-bd"/>
</dbReference>
<dbReference type="AlphaFoldDB" id="A0A4V6XB87"/>
<dbReference type="Proteomes" id="UP000305836">
    <property type="component" value="Unassembled WGS sequence"/>
</dbReference>
<reference evidence="1 2" key="1">
    <citation type="submission" date="2019-04" db="EMBL/GenBank/DDBJ databases">
        <title>Kribbella sp. NEAU-THZ 27 nov., a novel actinomycete isolated from soil.</title>
        <authorList>
            <person name="Duan L."/>
        </authorList>
    </citation>
    <scope>NUCLEOTIDE SEQUENCE [LARGE SCALE GENOMIC DNA]</scope>
    <source>
        <strain evidence="2">NEAU-THZ27</strain>
    </source>
</reference>